<dbReference type="Pfam" id="PF13561">
    <property type="entry name" value="adh_short_C2"/>
    <property type="match status" value="1"/>
</dbReference>
<dbReference type="SUPFAM" id="SSF51735">
    <property type="entry name" value="NAD(P)-binding Rossmann-fold domains"/>
    <property type="match status" value="1"/>
</dbReference>
<dbReference type="PANTHER" id="PTHR42760">
    <property type="entry name" value="SHORT-CHAIN DEHYDROGENASES/REDUCTASES FAMILY MEMBER"/>
    <property type="match status" value="1"/>
</dbReference>
<proteinExistence type="inferred from homology"/>
<reference evidence="4" key="1">
    <citation type="submission" date="2020-05" db="EMBL/GenBank/DDBJ databases">
        <authorList>
            <person name="Chiriac C."/>
            <person name="Salcher M."/>
            <person name="Ghai R."/>
            <person name="Kavagutti S V."/>
        </authorList>
    </citation>
    <scope>NUCLEOTIDE SEQUENCE</scope>
</reference>
<evidence type="ECO:0000313" key="2">
    <source>
        <dbReference type="EMBL" id="CAB4750259.1"/>
    </source>
</evidence>
<dbReference type="GO" id="GO:0016616">
    <property type="term" value="F:oxidoreductase activity, acting on the CH-OH group of donors, NAD or NADP as acceptor"/>
    <property type="evidence" value="ECO:0007669"/>
    <property type="project" value="TreeGrafter"/>
</dbReference>
<dbReference type="PRINTS" id="PR00081">
    <property type="entry name" value="GDHRDH"/>
</dbReference>
<dbReference type="InterPro" id="IPR036291">
    <property type="entry name" value="NAD(P)-bd_dom_sf"/>
</dbReference>
<dbReference type="EMBL" id="CAEZYR010000063">
    <property type="protein sequence ID" value="CAB4750259.1"/>
    <property type="molecule type" value="Genomic_DNA"/>
</dbReference>
<dbReference type="EMBL" id="CAFABA010000006">
    <property type="protein sequence ID" value="CAB4814694.1"/>
    <property type="molecule type" value="Genomic_DNA"/>
</dbReference>
<dbReference type="InterPro" id="IPR002347">
    <property type="entry name" value="SDR_fam"/>
</dbReference>
<evidence type="ECO:0000313" key="5">
    <source>
        <dbReference type="EMBL" id="CAB5000435.1"/>
    </source>
</evidence>
<dbReference type="Gene3D" id="3.40.50.720">
    <property type="entry name" value="NAD(P)-binding Rossmann-like Domain"/>
    <property type="match status" value="1"/>
</dbReference>
<evidence type="ECO:0000256" key="1">
    <source>
        <dbReference type="ARBA" id="ARBA00006484"/>
    </source>
</evidence>
<dbReference type="FunFam" id="3.40.50.720:FF:000084">
    <property type="entry name" value="Short-chain dehydrogenase reductase"/>
    <property type="match status" value="1"/>
</dbReference>
<gene>
    <name evidence="2" type="ORF">UFOPK2754_01764</name>
    <name evidence="3" type="ORF">UFOPK3139_00258</name>
    <name evidence="4" type="ORF">UFOPK3543_03409</name>
    <name evidence="5" type="ORF">UFOPK3967_01593</name>
</gene>
<dbReference type="EMBL" id="CAFBMH010000270">
    <property type="protein sequence ID" value="CAB4943961.1"/>
    <property type="molecule type" value="Genomic_DNA"/>
</dbReference>
<protein>
    <submittedName>
        <fullName evidence="4">Unannotated protein</fullName>
    </submittedName>
</protein>
<dbReference type="EMBL" id="CAFBOS010000094">
    <property type="protein sequence ID" value="CAB5000435.1"/>
    <property type="molecule type" value="Genomic_DNA"/>
</dbReference>
<dbReference type="GO" id="GO:0030497">
    <property type="term" value="P:fatty acid elongation"/>
    <property type="evidence" value="ECO:0007669"/>
    <property type="project" value="TreeGrafter"/>
</dbReference>
<sequence>MVTGGAAGIGGGVSRVLAREGAVVILNDIDPELAAANVAAIAAEGGRAVSVIGDIREREVVQRLHDTALEVGGGRVDVLVNNVGDFRYGNGLFLRSTEEGWLDQYRVTLEHVLRCTQAFLPVMQAQGSGAIINNSTVEAIRGIPYNSVYSAMNAGVIAFTKSLAIEVGQYGVRVNCIAPDMADTLQTPAEAMLRGRDPELIRSWIPLGRFGEPDEYGRVVLFLASDLSSYVTGHVIPVDGGTMAASGWYGRYKKKGFTNLPDNP</sequence>
<accession>A0A6J7JMS4</accession>
<dbReference type="PANTHER" id="PTHR42760:SF40">
    <property type="entry name" value="3-OXOACYL-[ACYL-CARRIER-PROTEIN] REDUCTASE, CHLOROPLASTIC"/>
    <property type="match status" value="1"/>
</dbReference>
<dbReference type="CDD" id="cd05233">
    <property type="entry name" value="SDR_c"/>
    <property type="match status" value="1"/>
</dbReference>
<evidence type="ECO:0000313" key="4">
    <source>
        <dbReference type="EMBL" id="CAB4943961.1"/>
    </source>
</evidence>
<organism evidence="4">
    <name type="scientific">freshwater metagenome</name>
    <dbReference type="NCBI Taxonomy" id="449393"/>
    <lineage>
        <taxon>unclassified sequences</taxon>
        <taxon>metagenomes</taxon>
        <taxon>ecological metagenomes</taxon>
    </lineage>
</organism>
<dbReference type="PRINTS" id="PR00080">
    <property type="entry name" value="SDRFAMILY"/>
</dbReference>
<comment type="similarity">
    <text evidence="1">Belongs to the short-chain dehydrogenases/reductases (SDR) family.</text>
</comment>
<dbReference type="AlphaFoldDB" id="A0A6J7JMS4"/>
<evidence type="ECO:0000313" key="3">
    <source>
        <dbReference type="EMBL" id="CAB4814694.1"/>
    </source>
</evidence>
<name>A0A6J7JMS4_9ZZZZ</name>